<evidence type="ECO:0000313" key="2">
    <source>
        <dbReference type="EMBL" id="PTU22800.1"/>
    </source>
</evidence>
<dbReference type="OrthoDB" id="630895at2759"/>
<dbReference type="AlphaFoldDB" id="A0A2T5M2N3"/>
<dbReference type="RefSeq" id="XP_040754192.1">
    <property type="nucleotide sequence ID" value="XM_040899733.1"/>
</dbReference>
<evidence type="ECO:0000313" key="3">
    <source>
        <dbReference type="Proteomes" id="UP000244073"/>
    </source>
</evidence>
<dbReference type="GeneID" id="63816615"/>
<dbReference type="Pfam" id="PF13302">
    <property type="entry name" value="Acetyltransf_3"/>
    <property type="match status" value="1"/>
</dbReference>
<dbReference type="Proteomes" id="UP000244073">
    <property type="component" value="Unassembled WGS sequence"/>
</dbReference>
<dbReference type="InterPro" id="IPR051531">
    <property type="entry name" value="N-acetyltransferase"/>
</dbReference>
<comment type="caution">
    <text evidence="2">The sequence shown here is derived from an EMBL/GenBank/DDBJ whole genome shotgun (WGS) entry which is preliminary data.</text>
</comment>
<sequence length="202" mass="22229">MTQFQTNRLRFTLLDPGDVDGMYALRSENEVMKWSRQKAPDADIEATQTWLCSATAQEPCLLFCVRELDLPAAGKVCGEPQSQAQADKVVGLVGLREEHSIVTGGHERYEIGYMFVPWSWGKGYASEAVRGVMAEWFEGRLGEAVMRGEARRAHGIYSVVARGNVASFRVLEKCGFEVVGLATCPFAGPQLRNPGELASGLR</sequence>
<name>A0A2T5M2N3_9EURO</name>
<evidence type="ECO:0000259" key="1">
    <source>
        <dbReference type="PROSITE" id="PS51186"/>
    </source>
</evidence>
<accession>A0A2T5M2N3</accession>
<gene>
    <name evidence="2" type="ORF">P175DRAFT_0529877</name>
</gene>
<dbReference type="InterPro" id="IPR000182">
    <property type="entry name" value="GNAT_dom"/>
</dbReference>
<dbReference type="PANTHER" id="PTHR43792:SF1">
    <property type="entry name" value="N-ACETYLTRANSFERASE DOMAIN-CONTAINING PROTEIN"/>
    <property type="match status" value="1"/>
</dbReference>
<dbReference type="Gene3D" id="3.40.630.30">
    <property type="match status" value="1"/>
</dbReference>
<dbReference type="GO" id="GO:0016747">
    <property type="term" value="F:acyltransferase activity, transferring groups other than amino-acyl groups"/>
    <property type="evidence" value="ECO:0007669"/>
    <property type="project" value="InterPro"/>
</dbReference>
<proteinExistence type="predicted"/>
<protein>
    <recommendedName>
        <fullName evidence="1">N-acetyltransferase domain-containing protein</fullName>
    </recommendedName>
</protein>
<dbReference type="VEuPathDB" id="FungiDB:P175DRAFT_0529877"/>
<feature type="domain" description="N-acetyltransferase" evidence="1">
    <location>
        <begin position="9"/>
        <end position="202"/>
    </location>
</feature>
<organism evidence="2 3">
    <name type="scientific">Aspergillus ochraceoroseus IBT 24754</name>
    <dbReference type="NCBI Taxonomy" id="1392256"/>
    <lineage>
        <taxon>Eukaryota</taxon>
        <taxon>Fungi</taxon>
        <taxon>Dikarya</taxon>
        <taxon>Ascomycota</taxon>
        <taxon>Pezizomycotina</taxon>
        <taxon>Eurotiomycetes</taxon>
        <taxon>Eurotiomycetidae</taxon>
        <taxon>Eurotiales</taxon>
        <taxon>Aspergillaceae</taxon>
        <taxon>Aspergillus</taxon>
        <taxon>Aspergillus subgen. Nidulantes</taxon>
    </lineage>
</organism>
<dbReference type="PANTHER" id="PTHR43792">
    <property type="entry name" value="GNAT FAMILY, PUTATIVE (AFU_ORTHOLOGUE AFUA_3G00765)-RELATED-RELATED"/>
    <property type="match status" value="1"/>
</dbReference>
<dbReference type="InterPro" id="IPR016181">
    <property type="entry name" value="Acyl_CoA_acyltransferase"/>
</dbReference>
<dbReference type="EMBL" id="MSFN02000002">
    <property type="protein sequence ID" value="PTU22800.1"/>
    <property type="molecule type" value="Genomic_DNA"/>
</dbReference>
<reference evidence="2 3" key="1">
    <citation type="journal article" date="2018" name="Proc. Natl. Acad. Sci. U.S.A.">
        <title>Linking secondary metabolites to gene clusters through genome sequencing of six diverse Aspergillus species.</title>
        <authorList>
            <person name="Kaerboelling I."/>
            <person name="Vesth T.C."/>
            <person name="Frisvad J.C."/>
            <person name="Nybo J.L."/>
            <person name="Theobald S."/>
            <person name="Kuo A."/>
            <person name="Bowyer P."/>
            <person name="Matsuda Y."/>
            <person name="Mondo S."/>
            <person name="Lyhne E.K."/>
            <person name="Kogle M.E."/>
            <person name="Clum A."/>
            <person name="Lipzen A."/>
            <person name="Salamov A."/>
            <person name="Ngan C.Y."/>
            <person name="Daum C."/>
            <person name="Chiniquy J."/>
            <person name="Barry K."/>
            <person name="LaButti K."/>
            <person name="Haridas S."/>
            <person name="Simmons B.A."/>
            <person name="Magnuson J.K."/>
            <person name="Mortensen U.H."/>
            <person name="Larsen T.O."/>
            <person name="Grigoriev I.V."/>
            <person name="Baker S.E."/>
            <person name="Andersen M.R."/>
        </authorList>
    </citation>
    <scope>NUCLEOTIDE SEQUENCE [LARGE SCALE GENOMIC DNA]</scope>
    <source>
        <strain evidence="2 3">IBT 24754</strain>
    </source>
</reference>
<dbReference type="SUPFAM" id="SSF55729">
    <property type="entry name" value="Acyl-CoA N-acyltransferases (Nat)"/>
    <property type="match status" value="1"/>
</dbReference>
<dbReference type="PROSITE" id="PS51186">
    <property type="entry name" value="GNAT"/>
    <property type="match status" value="1"/>
</dbReference>